<organism evidence="1 2">
    <name type="scientific">Belnapia arida</name>
    <dbReference type="NCBI Taxonomy" id="2804533"/>
    <lineage>
        <taxon>Bacteria</taxon>
        <taxon>Pseudomonadati</taxon>
        <taxon>Pseudomonadota</taxon>
        <taxon>Alphaproteobacteria</taxon>
        <taxon>Acetobacterales</taxon>
        <taxon>Roseomonadaceae</taxon>
        <taxon>Belnapia</taxon>
    </lineage>
</organism>
<name>A0ABS1U7W4_9PROT</name>
<comment type="caution">
    <text evidence="1">The sequence shown here is derived from an EMBL/GenBank/DDBJ whole genome shotgun (WGS) entry which is preliminary data.</text>
</comment>
<evidence type="ECO:0000313" key="2">
    <source>
        <dbReference type="Proteomes" id="UP000660885"/>
    </source>
</evidence>
<dbReference type="EMBL" id="JAETWB010000010">
    <property type="protein sequence ID" value="MBL6080049.1"/>
    <property type="molecule type" value="Genomic_DNA"/>
</dbReference>
<dbReference type="RefSeq" id="WP_202833288.1">
    <property type="nucleotide sequence ID" value="NZ_JAETWB010000010.1"/>
</dbReference>
<keyword evidence="2" id="KW-1185">Reference proteome</keyword>
<accession>A0ABS1U7W4</accession>
<dbReference type="Proteomes" id="UP000660885">
    <property type="component" value="Unassembled WGS sequence"/>
</dbReference>
<protein>
    <submittedName>
        <fullName evidence="1">Uncharacterized protein</fullName>
    </submittedName>
</protein>
<sequence>MVDLLVRGFPEKLRLTAAVLGCTSQKDLCAAFRRVNPNTDFDLERSYKWMQGRSLPRSARVYEDWLALLGMGEASVSWLMSSPIDQFVEALALFHKVEASALLRQAGVSSTAGAAEVMPHTGPNSYLCGVYACYSHAQSPYFYDHLVRATLVIEPAPRRSEGLVATYSQRLPMGRVHASGTVGLYGAALSLELRAPGPNVAPVFCSLFRPSPPGSVLVGVMCGTAAINPAGQPPYTTRIIMVRIDEALSERVEASNRYLDRDERPISSDLEGLGIVLPDPVGLEALAHRVLNPSRQRSGFDQVAVTDYTALAMACDQIWLNGLGTWPPNPQAK</sequence>
<evidence type="ECO:0000313" key="1">
    <source>
        <dbReference type="EMBL" id="MBL6080049.1"/>
    </source>
</evidence>
<gene>
    <name evidence="1" type="ORF">JMJ56_18670</name>
</gene>
<proteinExistence type="predicted"/>
<reference evidence="1 2" key="1">
    <citation type="submission" date="2021-01" db="EMBL/GenBank/DDBJ databases">
        <title>Belnapia mucosa sp. nov. and Belnapia arida sp. nov., isolated from the Tabernas Desert (Almeria, Spain).</title>
        <authorList>
            <person name="Molina-Menor E."/>
            <person name="Vidal-Verdu A."/>
            <person name="Calonge A."/>
            <person name="Satari L."/>
            <person name="Pereto J."/>
            <person name="Porcar M."/>
        </authorList>
    </citation>
    <scope>NUCLEOTIDE SEQUENCE [LARGE SCALE GENOMIC DNA]</scope>
    <source>
        <strain evidence="1 2">T18</strain>
    </source>
</reference>